<feature type="transmembrane region" description="Helical" evidence="6">
    <location>
        <begin position="246"/>
        <end position="265"/>
    </location>
</feature>
<dbReference type="InterPro" id="IPR002293">
    <property type="entry name" value="AA/rel_permease1"/>
</dbReference>
<evidence type="ECO:0000256" key="2">
    <source>
        <dbReference type="ARBA" id="ARBA00022475"/>
    </source>
</evidence>
<dbReference type="KEGG" id="mhk:DFR87_11200"/>
<feature type="transmembrane region" description="Helical" evidence="6">
    <location>
        <begin position="413"/>
        <end position="435"/>
    </location>
</feature>
<proteinExistence type="predicted"/>
<evidence type="ECO:0000313" key="8">
    <source>
        <dbReference type="Proteomes" id="UP000247586"/>
    </source>
</evidence>
<dbReference type="PANTHER" id="PTHR42770">
    <property type="entry name" value="AMINO ACID TRANSPORTER-RELATED"/>
    <property type="match status" value="1"/>
</dbReference>
<evidence type="ECO:0000256" key="1">
    <source>
        <dbReference type="ARBA" id="ARBA00004651"/>
    </source>
</evidence>
<dbReference type="Pfam" id="PF13520">
    <property type="entry name" value="AA_permease_2"/>
    <property type="match status" value="1"/>
</dbReference>
<dbReference type="InterPro" id="IPR050367">
    <property type="entry name" value="APC_superfamily"/>
</dbReference>
<feature type="transmembrane region" description="Helical" evidence="6">
    <location>
        <begin position="193"/>
        <end position="212"/>
    </location>
</feature>
<dbReference type="PANTHER" id="PTHR42770:SF7">
    <property type="entry name" value="MEMBRANE PROTEIN"/>
    <property type="match status" value="1"/>
</dbReference>
<keyword evidence="3 6" id="KW-0812">Transmembrane</keyword>
<evidence type="ECO:0000256" key="6">
    <source>
        <dbReference type="SAM" id="Phobius"/>
    </source>
</evidence>
<name>A0A2U9IVV0_9CREN</name>
<feature type="transmembrane region" description="Helical" evidence="6">
    <location>
        <begin position="285"/>
        <end position="303"/>
    </location>
</feature>
<dbReference type="Proteomes" id="UP000247586">
    <property type="component" value="Chromosome"/>
</dbReference>
<dbReference type="AlphaFoldDB" id="A0A2U9IVV0"/>
<keyword evidence="4 6" id="KW-1133">Transmembrane helix</keyword>
<feature type="transmembrane region" description="Helical" evidence="6">
    <location>
        <begin position="442"/>
        <end position="461"/>
    </location>
</feature>
<feature type="transmembrane region" description="Helical" evidence="6">
    <location>
        <begin position="52"/>
        <end position="72"/>
    </location>
</feature>
<dbReference type="OrthoDB" id="43026at2157"/>
<dbReference type="GeneID" id="36835916"/>
<keyword evidence="2" id="KW-1003">Cell membrane</keyword>
<dbReference type="GO" id="GO:0022857">
    <property type="term" value="F:transmembrane transporter activity"/>
    <property type="evidence" value="ECO:0007669"/>
    <property type="project" value="InterPro"/>
</dbReference>
<accession>A0A2U9IVV0</accession>
<dbReference type="RefSeq" id="WP_110369544.1">
    <property type="nucleotide sequence ID" value="NZ_CP029287.2"/>
</dbReference>
<organism evidence="7 8">
    <name type="scientific">Metallosphaera hakonensis JCM 8857 = DSM 7519</name>
    <dbReference type="NCBI Taxonomy" id="1293036"/>
    <lineage>
        <taxon>Archaea</taxon>
        <taxon>Thermoproteota</taxon>
        <taxon>Thermoprotei</taxon>
        <taxon>Sulfolobales</taxon>
        <taxon>Sulfolobaceae</taxon>
        <taxon>Metallosphaera</taxon>
    </lineage>
</organism>
<dbReference type="STRING" id="1293036.GCA_001315825_01308"/>
<feature type="transmembrane region" description="Helical" evidence="6">
    <location>
        <begin position="481"/>
        <end position="499"/>
    </location>
</feature>
<feature type="transmembrane region" description="Helical" evidence="6">
    <location>
        <begin position="21"/>
        <end position="46"/>
    </location>
</feature>
<keyword evidence="8" id="KW-1185">Reference proteome</keyword>
<comment type="subcellular location">
    <subcellularLocation>
        <location evidence="1">Cell membrane</location>
        <topology evidence="1">Multi-pass membrane protein</topology>
    </subcellularLocation>
</comment>
<evidence type="ECO:0000256" key="5">
    <source>
        <dbReference type="ARBA" id="ARBA00023136"/>
    </source>
</evidence>
<evidence type="ECO:0000256" key="3">
    <source>
        <dbReference type="ARBA" id="ARBA00022692"/>
    </source>
</evidence>
<feature type="transmembrane region" description="Helical" evidence="6">
    <location>
        <begin position="110"/>
        <end position="131"/>
    </location>
</feature>
<sequence>MSNKRNVFIRESSGLLKQVNLMDAVMLNIGNMSAGVTLFESISPYINNYPGGVLWLASIIGLIFAIPQLLVYTHMTRKMGRTGGDYVWISRNLNGGIGSTMAIALMLESVAYFALIAFFSASSINAVLYTIGSVDNSPGLVSLSNNLFVNPYNGGLTFDQKALFYGIAAGFFVIVILLNIFRSRWGYSIVTGFGIFSLATLIIAMIVIGASAGRFGTAIQPFLNSINSSLITTYKASPHSFFPSNFSLLSTVLLLPLFALYTYPWMQAGPAVSAEFKQSERVAKFNLLFALLLTAILVTGGFLEMDIVAGYPFNFTAYPYFIYNFWTVAIALAGNPILQWLIGVGSIAWNFFVLSYGVIVFSRYVFALSFDRILPEKFAEVNRYGSPIYAHALDLTITLVFLLVPVFSLNAALSLYGATILGSLYFLVASIAGAIYGIKNKVVSLIVAGTVSAGYFAFLTYEAGTNPLFGFTTSSGSVNPTTLLFVIGVILVGVLIYLISNYRNKKKGLDISLVFKEIPPE</sequence>
<reference evidence="7 8" key="1">
    <citation type="submission" date="2018-05" db="EMBL/GenBank/DDBJ databases">
        <title>Complete Genome Sequences of Extremely Thermoacidophilic, Metal-Mobilizing Type-Strain Members of the Archaeal Family Sulfolobaceae: Acidianus brierleyi DSM-1651T, Acidianus sulfidivorans DSM-18786T, Metallosphaera hakonensis DSM-7519T, and Metallosphaera prunae DSM-10039T.</title>
        <authorList>
            <person name="Counts J.A."/>
            <person name="Kelly R.M."/>
        </authorList>
    </citation>
    <scope>NUCLEOTIDE SEQUENCE [LARGE SCALE GENOMIC DNA]</scope>
    <source>
        <strain evidence="7 8">HO1-1</strain>
    </source>
</reference>
<gene>
    <name evidence="7" type="ORF">DFR87_11200</name>
</gene>
<protein>
    <submittedName>
        <fullName evidence="7">Amino acid permease</fullName>
    </submittedName>
</protein>
<evidence type="ECO:0000313" key="7">
    <source>
        <dbReference type="EMBL" id="AWS00159.1"/>
    </source>
</evidence>
<reference evidence="8" key="2">
    <citation type="submission" date="2020-03" db="EMBL/GenBank/DDBJ databases">
        <title>Complete Genome Sequences of Extremely Thermoacidophilic, Metal-Mobilizing Type-Strain Members of the Archaeal Family Sulfolobaceae: Acidianus brierleyi DSM-1651T, Acidianus sulfidivorans DSM-18786T, Metallosphaera hakonensis DSM-7519T, and Metallosphaera prunae DSM-10039T.</title>
        <authorList>
            <person name="Counts J.A."/>
            <person name="Kelly R.M."/>
        </authorList>
    </citation>
    <scope>NUCLEOTIDE SEQUENCE [LARGE SCALE GENOMIC DNA]</scope>
    <source>
        <strain evidence="8">HO1-1</strain>
    </source>
</reference>
<dbReference type="GO" id="GO:0005886">
    <property type="term" value="C:plasma membrane"/>
    <property type="evidence" value="ECO:0007669"/>
    <property type="project" value="UniProtKB-SubCell"/>
</dbReference>
<dbReference type="Gene3D" id="1.20.1740.10">
    <property type="entry name" value="Amino acid/polyamine transporter I"/>
    <property type="match status" value="1"/>
</dbReference>
<reference evidence="8" key="3">
    <citation type="submission" date="2020-03" db="EMBL/GenBank/DDBJ databases">
        <title>Sequencing and Assembly of Multiple Reported Metal-Biooxidizing Members of the Extremely Thermoacidophilic Archaeal Family Sulfolobaceae.</title>
        <authorList>
            <person name="Counts J.A."/>
            <person name="Kelly R.M."/>
        </authorList>
    </citation>
    <scope>NUCLEOTIDE SEQUENCE [LARGE SCALE GENOMIC DNA]</scope>
    <source>
        <strain evidence="8">HO1-1</strain>
    </source>
</reference>
<feature type="transmembrane region" description="Helical" evidence="6">
    <location>
        <begin position="315"/>
        <end position="334"/>
    </location>
</feature>
<dbReference type="PIRSF" id="PIRSF006060">
    <property type="entry name" value="AA_transporter"/>
    <property type="match status" value="1"/>
</dbReference>
<keyword evidence="5 6" id="KW-0472">Membrane</keyword>
<feature type="transmembrane region" description="Helical" evidence="6">
    <location>
        <begin position="340"/>
        <end position="366"/>
    </location>
</feature>
<feature type="transmembrane region" description="Helical" evidence="6">
    <location>
        <begin position="162"/>
        <end position="181"/>
    </location>
</feature>
<dbReference type="EMBL" id="CP029287">
    <property type="protein sequence ID" value="AWS00159.1"/>
    <property type="molecule type" value="Genomic_DNA"/>
</dbReference>
<evidence type="ECO:0000256" key="4">
    <source>
        <dbReference type="ARBA" id="ARBA00022989"/>
    </source>
</evidence>